<proteinExistence type="predicted"/>
<dbReference type="InterPro" id="IPR011335">
    <property type="entry name" value="Restrct_endonuc-II-like"/>
</dbReference>
<dbReference type="Gene3D" id="3.90.1570.10">
    <property type="entry name" value="tt1808, chain A"/>
    <property type="match status" value="1"/>
</dbReference>
<feature type="domain" description="Putative restriction endonuclease" evidence="1">
    <location>
        <begin position="12"/>
        <end position="176"/>
    </location>
</feature>
<evidence type="ECO:0000313" key="3">
    <source>
        <dbReference type="Proteomes" id="UP000295122"/>
    </source>
</evidence>
<accession>A0A4R7C5T7</accession>
<gene>
    <name evidence="2" type="ORF">EV668_0704</name>
</gene>
<dbReference type="EMBL" id="SNZR01000011">
    <property type="protein sequence ID" value="TDR93443.1"/>
    <property type="molecule type" value="Genomic_DNA"/>
</dbReference>
<dbReference type="Proteomes" id="UP000295122">
    <property type="component" value="Unassembled WGS sequence"/>
</dbReference>
<dbReference type="OrthoDB" id="155284at2"/>
<keyword evidence="2" id="KW-0378">Hydrolase</keyword>
<organism evidence="2 3">
    <name type="scientific">Enterovirga rhinocerotis</name>
    <dbReference type="NCBI Taxonomy" id="1339210"/>
    <lineage>
        <taxon>Bacteria</taxon>
        <taxon>Pseudomonadati</taxon>
        <taxon>Pseudomonadota</taxon>
        <taxon>Alphaproteobacteria</taxon>
        <taxon>Hyphomicrobiales</taxon>
        <taxon>Methylobacteriaceae</taxon>
        <taxon>Enterovirga</taxon>
    </lineage>
</organism>
<dbReference type="AlphaFoldDB" id="A0A4R7C5T7"/>
<keyword evidence="2" id="KW-0255">Endonuclease</keyword>
<comment type="caution">
    <text evidence="2">The sequence shown here is derived from an EMBL/GenBank/DDBJ whole genome shotgun (WGS) entry which is preliminary data.</text>
</comment>
<dbReference type="GO" id="GO:0004519">
    <property type="term" value="F:endonuclease activity"/>
    <property type="evidence" value="ECO:0007669"/>
    <property type="project" value="UniProtKB-KW"/>
</dbReference>
<reference evidence="2 3" key="1">
    <citation type="submission" date="2019-03" db="EMBL/GenBank/DDBJ databases">
        <title>Genomic Encyclopedia of Type Strains, Phase IV (KMG-IV): sequencing the most valuable type-strain genomes for metagenomic binning, comparative biology and taxonomic classification.</title>
        <authorList>
            <person name="Goeker M."/>
        </authorList>
    </citation>
    <scope>NUCLEOTIDE SEQUENCE [LARGE SCALE GENOMIC DNA]</scope>
    <source>
        <strain evidence="2 3">DSM 25903</strain>
    </source>
</reference>
<name>A0A4R7C5T7_9HYPH</name>
<evidence type="ECO:0000313" key="2">
    <source>
        <dbReference type="EMBL" id="TDR93443.1"/>
    </source>
</evidence>
<dbReference type="CDD" id="cd06260">
    <property type="entry name" value="DUF820-like"/>
    <property type="match status" value="1"/>
</dbReference>
<dbReference type="PANTHER" id="PTHR36558:SF1">
    <property type="entry name" value="RESTRICTION ENDONUCLEASE DOMAIN-CONTAINING PROTEIN-RELATED"/>
    <property type="match status" value="1"/>
</dbReference>
<protein>
    <submittedName>
        <fullName evidence="2">Uma2 family endonuclease</fullName>
    </submittedName>
</protein>
<sequence length="195" mass="21690">MAQRAEQPWTTDAFFAWQDRQQDRYELVDGFPIRMMAGARNVHDTITINLLSELRMKLRGSGCVPFSGDSSVETYPGRIRRPDAGIDCGRRDPNAYKAAEPRLVAEVLSPSTRDLDTLEKLAEYKSIASLDTILFVEPNAAQVAVWSRDAERAWERSFVEGLDAVIELPGLGIALPLSELYDGVTFPASPTMRAV</sequence>
<dbReference type="SUPFAM" id="SSF52980">
    <property type="entry name" value="Restriction endonuclease-like"/>
    <property type="match status" value="1"/>
</dbReference>
<evidence type="ECO:0000259" key="1">
    <source>
        <dbReference type="Pfam" id="PF05685"/>
    </source>
</evidence>
<dbReference type="InterPro" id="IPR008538">
    <property type="entry name" value="Uma2"/>
</dbReference>
<keyword evidence="2" id="KW-0540">Nuclease</keyword>
<dbReference type="Pfam" id="PF05685">
    <property type="entry name" value="Uma2"/>
    <property type="match status" value="1"/>
</dbReference>
<dbReference type="RefSeq" id="WP_133768444.1">
    <property type="nucleotide sequence ID" value="NZ_SNZR01000011.1"/>
</dbReference>
<dbReference type="PANTHER" id="PTHR36558">
    <property type="entry name" value="GLR1098 PROTEIN"/>
    <property type="match status" value="1"/>
</dbReference>
<dbReference type="InterPro" id="IPR012296">
    <property type="entry name" value="Nuclease_put_TT1808"/>
</dbReference>
<keyword evidence="3" id="KW-1185">Reference proteome</keyword>